<dbReference type="InterPro" id="IPR028364">
    <property type="entry name" value="Ribosomal_uL1/biogenesis"/>
</dbReference>
<evidence type="ECO:0000313" key="3">
    <source>
        <dbReference type="Proteomes" id="UP000006310"/>
    </source>
</evidence>
<dbReference type="KEGG" id="kng:KNAG_0B04950"/>
<evidence type="ECO:0008006" key="4">
    <source>
        <dbReference type="Google" id="ProtNLM"/>
    </source>
</evidence>
<protein>
    <recommendedName>
        <fullName evidence="4">Ribosomal protein L1</fullName>
    </recommendedName>
</protein>
<dbReference type="AlphaFoldDB" id="J7S3V6"/>
<dbReference type="GeneID" id="34524579"/>
<dbReference type="GO" id="GO:0030674">
    <property type="term" value="F:protein-macromolecule adaptor activity"/>
    <property type="evidence" value="ECO:0007669"/>
    <property type="project" value="EnsemblFungi"/>
</dbReference>
<feature type="region of interest" description="Disordered" evidence="1">
    <location>
        <begin position="353"/>
        <end position="372"/>
    </location>
</feature>
<dbReference type="Proteomes" id="UP000006310">
    <property type="component" value="Chromosome 2"/>
</dbReference>
<dbReference type="GO" id="GO:0000466">
    <property type="term" value="P:maturation of 5.8S rRNA from tricistronic rRNA transcript (SSU-rRNA, 5.8S rRNA, LSU-rRNA)"/>
    <property type="evidence" value="ECO:0007669"/>
    <property type="project" value="EnsemblFungi"/>
</dbReference>
<dbReference type="GO" id="GO:0070180">
    <property type="term" value="F:large ribosomal subunit rRNA binding"/>
    <property type="evidence" value="ECO:0007669"/>
    <property type="project" value="EnsemblFungi"/>
</dbReference>
<reference evidence="2 3" key="1">
    <citation type="journal article" date="2011" name="Proc. Natl. Acad. Sci. U.S.A.">
        <title>Evolutionary erosion of yeast sex chromosomes by mating-type switching accidents.</title>
        <authorList>
            <person name="Gordon J.L."/>
            <person name="Armisen D."/>
            <person name="Proux-Wera E."/>
            <person name="Oheigeartaigh S.S."/>
            <person name="Byrne K.P."/>
            <person name="Wolfe K.H."/>
        </authorList>
    </citation>
    <scope>NUCLEOTIDE SEQUENCE [LARGE SCALE GENOMIC DNA]</scope>
    <source>
        <strain evidence="3">ATCC MYA-139 / BCRC 22969 / CBS 8797 / CCRC 22969 / KCTC 17520 / NBRC 10181 / NCYC 3082</strain>
    </source>
</reference>
<dbReference type="SUPFAM" id="SSF56808">
    <property type="entry name" value="Ribosomal protein L1"/>
    <property type="match status" value="1"/>
</dbReference>
<dbReference type="GO" id="GO:0005730">
    <property type="term" value="C:nucleolus"/>
    <property type="evidence" value="ECO:0007669"/>
    <property type="project" value="EnsemblFungi"/>
</dbReference>
<reference evidence="3" key="2">
    <citation type="submission" date="2012-08" db="EMBL/GenBank/DDBJ databases">
        <title>Genome sequence of Kazachstania naganishii.</title>
        <authorList>
            <person name="Gordon J.L."/>
            <person name="Armisen D."/>
            <person name="Proux-Wera E."/>
            <person name="OhEigeartaigh S.S."/>
            <person name="Byrne K.P."/>
            <person name="Wolfe K.H."/>
        </authorList>
    </citation>
    <scope>NUCLEOTIDE SEQUENCE [LARGE SCALE GENOMIC DNA]</scope>
    <source>
        <strain evidence="3">ATCC MYA-139 / BCRC 22969 / CBS 8797 / CCRC 22969 / KCTC 17520 / NBRC 10181 / NCYC 3082</strain>
    </source>
</reference>
<dbReference type="STRING" id="1071383.J7S3V6"/>
<evidence type="ECO:0000313" key="2">
    <source>
        <dbReference type="EMBL" id="CCK68929.1"/>
    </source>
</evidence>
<dbReference type="eggNOG" id="KOG1685">
    <property type="taxonomic scope" value="Eukaryota"/>
</dbReference>
<dbReference type="EMBL" id="HE978315">
    <property type="protein sequence ID" value="CCK68929.1"/>
    <property type="molecule type" value="Genomic_DNA"/>
</dbReference>
<dbReference type="GO" id="GO:0070628">
    <property type="term" value="F:proteasome binding"/>
    <property type="evidence" value="ECO:0007669"/>
    <property type="project" value="EnsemblFungi"/>
</dbReference>
<keyword evidence="3" id="KW-1185">Reference proteome</keyword>
<dbReference type="RefSeq" id="XP_022463175.1">
    <property type="nucleotide sequence ID" value="XM_022606484.1"/>
</dbReference>
<feature type="compositionally biased region" description="Basic and acidic residues" evidence="1">
    <location>
        <begin position="353"/>
        <end position="365"/>
    </location>
</feature>
<dbReference type="GO" id="GO:0043023">
    <property type="term" value="F:ribosomal large subunit binding"/>
    <property type="evidence" value="ECO:0007669"/>
    <property type="project" value="EnsemblFungi"/>
</dbReference>
<proteinExistence type="predicted"/>
<dbReference type="GO" id="GO:0030687">
    <property type="term" value="C:preribosome, large subunit precursor"/>
    <property type="evidence" value="ECO:0007669"/>
    <property type="project" value="EnsemblFungi"/>
</dbReference>
<accession>J7S3V6</accession>
<dbReference type="Pfam" id="PF00687">
    <property type="entry name" value="Ribosomal_L1"/>
    <property type="match status" value="1"/>
</dbReference>
<name>J7S3V6_HUIN7</name>
<dbReference type="GO" id="GO:0000463">
    <property type="term" value="P:maturation of LSU-rRNA from tricistronic rRNA transcript (SSU-rRNA, 5.8S rRNA, LSU-rRNA)"/>
    <property type="evidence" value="ECO:0007669"/>
    <property type="project" value="EnsemblFungi"/>
</dbReference>
<sequence length="372" mass="41123">MANRGKTAGKKQVQVKKAAKQEAAKKQEERAVPEERVTRAVEQLREYVAREGSQSEGGGNDLLGGESEDLVSAVSLVVVNKDSFTGAAKNFKLRLLPVEHSLYRPWRDHSATAVKDFKTLLVLKDADAGKVTAEGLSEALESSKIVVDEVITGRDLKTTYKAYESRRAFLAQFGLVMADENMVTTLPKLMGKKPFEKVETTPVPIKVYSSKNVFSEVTLKNSIEKLFLYQLPVKLPRGNTLNVHLGKLEWFSTGELVQNIESILSNLLPKFKIRAVFIKSNQSPVLPLYYNESILEELAASREQAEGAAAPGELPTAEIDGVQVRLSNFDQALLEIANPNELSTIFAKNLKNAKRDAPVEEDAKRVVKKAKK</sequence>
<dbReference type="GO" id="GO:0030163">
    <property type="term" value="P:protein catabolic process"/>
    <property type="evidence" value="ECO:0007669"/>
    <property type="project" value="EnsemblFungi"/>
</dbReference>
<feature type="compositionally biased region" description="Basic residues" evidence="1">
    <location>
        <begin position="7"/>
        <end position="18"/>
    </location>
</feature>
<dbReference type="OMA" id="SFYKPWK"/>
<dbReference type="InterPro" id="IPR023674">
    <property type="entry name" value="Ribosomal_uL1-like"/>
</dbReference>
<gene>
    <name evidence="2" type="primary">KNAG0B04950</name>
    <name evidence="2" type="ordered locus">KNAG_0B04950</name>
</gene>
<dbReference type="GO" id="GO:0042802">
    <property type="term" value="F:identical protein binding"/>
    <property type="evidence" value="ECO:0007669"/>
    <property type="project" value="EnsemblFungi"/>
</dbReference>
<dbReference type="OrthoDB" id="10251727at2759"/>
<evidence type="ECO:0000256" key="1">
    <source>
        <dbReference type="SAM" id="MobiDB-lite"/>
    </source>
</evidence>
<feature type="compositionally biased region" description="Basic and acidic residues" evidence="1">
    <location>
        <begin position="19"/>
        <end position="37"/>
    </location>
</feature>
<feature type="region of interest" description="Disordered" evidence="1">
    <location>
        <begin position="1"/>
        <end position="37"/>
    </location>
</feature>
<dbReference type="HOGENOM" id="CLU_049748_0_0_1"/>
<organism evidence="2 3">
    <name type="scientific">Huiozyma naganishii (strain ATCC MYA-139 / BCRC 22969 / CBS 8797 / KCTC 17520 / NBRC 10181 / NCYC 3082 / Yp74L-3)</name>
    <name type="common">Yeast</name>
    <name type="synonym">Kazachstania naganishii</name>
    <dbReference type="NCBI Taxonomy" id="1071383"/>
    <lineage>
        <taxon>Eukaryota</taxon>
        <taxon>Fungi</taxon>
        <taxon>Dikarya</taxon>
        <taxon>Ascomycota</taxon>
        <taxon>Saccharomycotina</taxon>
        <taxon>Saccharomycetes</taxon>
        <taxon>Saccharomycetales</taxon>
        <taxon>Saccharomycetaceae</taxon>
        <taxon>Huiozyma</taxon>
    </lineage>
</organism>